<accession>A0A369A3S5</accession>
<dbReference type="RefSeq" id="WP_037357518.1">
    <property type="nucleotide sequence ID" value="NZ_BHZF01000002.1"/>
</dbReference>
<protein>
    <submittedName>
        <fullName evidence="1">DUF3078 family protein</fullName>
    </submittedName>
</protein>
<keyword evidence="2" id="KW-1185">Reference proteome</keyword>
<dbReference type="Pfam" id="PF11276">
    <property type="entry name" value="DUF3078"/>
    <property type="match status" value="1"/>
</dbReference>
<comment type="caution">
    <text evidence="1">The sequence shown here is derived from an EMBL/GenBank/DDBJ whole genome shotgun (WGS) entry which is preliminary data.</text>
</comment>
<evidence type="ECO:0000313" key="1">
    <source>
        <dbReference type="EMBL" id="RCX03970.1"/>
    </source>
</evidence>
<evidence type="ECO:0000313" key="2">
    <source>
        <dbReference type="Proteomes" id="UP000253517"/>
    </source>
</evidence>
<dbReference type="AlphaFoldDB" id="A0A369A3S5"/>
<name>A0A369A3S5_9FLAO</name>
<dbReference type="InterPro" id="IPR021428">
    <property type="entry name" value="DUF3078"/>
</dbReference>
<dbReference type="Proteomes" id="UP000253517">
    <property type="component" value="Unassembled WGS sequence"/>
</dbReference>
<proteinExistence type="predicted"/>
<reference evidence="1 2" key="1">
    <citation type="submission" date="2018-07" db="EMBL/GenBank/DDBJ databases">
        <title>Genomic Encyclopedia of Type Strains, Phase IV (KMG-IV): sequencing the most valuable type-strain genomes for metagenomic binning, comparative biology and taxonomic classification.</title>
        <authorList>
            <person name="Goeker M."/>
        </authorList>
    </citation>
    <scope>NUCLEOTIDE SEQUENCE [LARGE SCALE GENOMIC DNA]</scope>
    <source>
        <strain evidence="1 2">DSM 21410</strain>
    </source>
</reference>
<gene>
    <name evidence="1" type="ORF">DES35_102429</name>
</gene>
<dbReference type="EMBL" id="QPJS01000002">
    <property type="protein sequence ID" value="RCX03970.1"/>
    <property type="molecule type" value="Genomic_DNA"/>
</dbReference>
<organism evidence="1 2">
    <name type="scientific">Schleiferia thermophila</name>
    <dbReference type="NCBI Taxonomy" id="884107"/>
    <lineage>
        <taxon>Bacteria</taxon>
        <taxon>Pseudomonadati</taxon>
        <taxon>Bacteroidota</taxon>
        <taxon>Flavobacteriia</taxon>
        <taxon>Flavobacteriales</taxon>
        <taxon>Schleiferiaceae</taxon>
        <taxon>Schleiferia</taxon>
    </lineage>
</organism>
<sequence>MKNLILIGFLTNQFFTTFGQQIEDVFRTVDKKGRPENASEQWLIDGLYNLSIAQTTLTNWAAGGNNNFNISGVLRQRAIKQFNGWNWFNLLEANLGYNFQENLTVKTDDRLEFTTRLDKSIGASKWNVSLFVNFRTQFADGFRAPTDSIRISTFMAPAYLSYGIGMTNTGIKDLSVYISPIQVKQTFVLDDSLFERNQFFDKTIPNITQFSTGGLRTEMGAFFEAIFKKKLQENVEIFSRLNLFSNYLDRPQNIDVNWDNIIVFKIYKYLSVNFQLQMIYDDDVLVKDTSGDGVANAPALQLRQILGLGFAYSFSNKKSSN</sequence>